<evidence type="ECO:0000313" key="2">
    <source>
        <dbReference type="Proteomes" id="UP001054945"/>
    </source>
</evidence>
<protein>
    <submittedName>
        <fullName evidence="1">Uncharacterized protein</fullName>
    </submittedName>
</protein>
<name>A0AAV4XNM5_CAEEX</name>
<feature type="non-terminal residue" evidence="1">
    <location>
        <position position="1"/>
    </location>
</feature>
<accession>A0AAV4XNM5</accession>
<proteinExistence type="predicted"/>
<gene>
    <name evidence="1" type="ORF">CEXT_87871</name>
</gene>
<organism evidence="1 2">
    <name type="scientific">Caerostris extrusa</name>
    <name type="common">Bark spider</name>
    <name type="synonym">Caerostris bankana</name>
    <dbReference type="NCBI Taxonomy" id="172846"/>
    <lineage>
        <taxon>Eukaryota</taxon>
        <taxon>Metazoa</taxon>
        <taxon>Ecdysozoa</taxon>
        <taxon>Arthropoda</taxon>
        <taxon>Chelicerata</taxon>
        <taxon>Arachnida</taxon>
        <taxon>Araneae</taxon>
        <taxon>Araneomorphae</taxon>
        <taxon>Entelegynae</taxon>
        <taxon>Araneoidea</taxon>
        <taxon>Araneidae</taxon>
        <taxon>Caerostris</taxon>
    </lineage>
</organism>
<reference evidence="1 2" key="1">
    <citation type="submission" date="2021-06" db="EMBL/GenBank/DDBJ databases">
        <title>Caerostris extrusa draft genome.</title>
        <authorList>
            <person name="Kono N."/>
            <person name="Arakawa K."/>
        </authorList>
    </citation>
    <scope>NUCLEOTIDE SEQUENCE [LARGE SCALE GENOMIC DNA]</scope>
</reference>
<comment type="caution">
    <text evidence="1">The sequence shown here is derived from an EMBL/GenBank/DDBJ whole genome shotgun (WGS) entry which is preliminary data.</text>
</comment>
<sequence length="105" mass="11981">LVAEIDVLEAIKDRILHSSMLFGGEMHQDPSSNTKCDTVTLARKRGILRSDFNSTFIHKRNKRKKSKRKKEFPVLSLIRPLSLPFPPFIYSFRQGVRVIELNGGG</sequence>
<dbReference type="AlphaFoldDB" id="A0AAV4XNM5"/>
<evidence type="ECO:0000313" key="1">
    <source>
        <dbReference type="EMBL" id="GIY96742.1"/>
    </source>
</evidence>
<dbReference type="EMBL" id="BPLR01018084">
    <property type="protein sequence ID" value="GIY96742.1"/>
    <property type="molecule type" value="Genomic_DNA"/>
</dbReference>
<dbReference type="Proteomes" id="UP001054945">
    <property type="component" value="Unassembled WGS sequence"/>
</dbReference>
<keyword evidence="2" id="KW-1185">Reference proteome</keyword>